<sequence length="147" mass="17227">MAALICSLFFSCENEALYDQYQAIDKTTWEKDKEYYFTFEVEDISVPYDLTLKVRNNNLYPYQNLWIFCNEEQPIGPLRRDTIECVLADEFGKWYGHGISLYQSSFPIHTQYKFPHAGQYTFSFRQGMRDDALKGIQEIGLSVSPSK</sequence>
<proteinExistence type="predicted"/>
<dbReference type="Proteomes" id="UP000256321">
    <property type="component" value="Unassembled WGS sequence"/>
</dbReference>
<dbReference type="Pfam" id="PF14109">
    <property type="entry name" value="GldH_lipo"/>
    <property type="match status" value="1"/>
</dbReference>
<name>A0A3D8HD73_9BACT</name>
<keyword evidence="1" id="KW-0449">Lipoprotein</keyword>
<organism evidence="1 2">
    <name type="scientific">Parabacteroides acidifaciens</name>
    <dbReference type="NCBI Taxonomy" id="2290935"/>
    <lineage>
        <taxon>Bacteria</taxon>
        <taxon>Pseudomonadati</taxon>
        <taxon>Bacteroidota</taxon>
        <taxon>Bacteroidia</taxon>
        <taxon>Bacteroidales</taxon>
        <taxon>Tannerellaceae</taxon>
        <taxon>Parabacteroides</taxon>
    </lineage>
</organism>
<protein>
    <submittedName>
        <fullName evidence="1">Gliding motility lipoprotein GldH</fullName>
    </submittedName>
</protein>
<gene>
    <name evidence="1" type="primary">gldH</name>
    <name evidence="1" type="ORF">DWU89_12020</name>
</gene>
<dbReference type="EMBL" id="QREV01000027">
    <property type="protein sequence ID" value="RDU48925.1"/>
    <property type="molecule type" value="Genomic_DNA"/>
</dbReference>
<comment type="caution">
    <text evidence="1">The sequence shown here is derived from an EMBL/GenBank/DDBJ whole genome shotgun (WGS) entry which is preliminary data.</text>
</comment>
<accession>A0A3D8HD73</accession>
<dbReference type="NCBIfam" id="TIGR03511">
    <property type="entry name" value="GldH_lipo"/>
    <property type="match status" value="1"/>
</dbReference>
<evidence type="ECO:0000313" key="1">
    <source>
        <dbReference type="EMBL" id="RDU48925.1"/>
    </source>
</evidence>
<dbReference type="AlphaFoldDB" id="A0A3D8HD73"/>
<dbReference type="InterPro" id="IPR020018">
    <property type="entry name" value="Motility-assoc_lipoprot_GldH"/>
</dbReference>
<reference evidence="1 2" key="1">
    <citation type="submission" date="2018-07" db="EMBL/GenBank/DDBJ databases">
        <title>Parabacteroides acidifaciens nov. sp., isolated from human feces.</title>
        <authorList>
            <person name="Wang Y.J."/>
        </authorList>
    </citation>
    <scope>NUCLEOTIDE SEQUENCE [LARGE SCALE GENOMIC DNA]</scope>
    <source>
        <strain evidence="1 2">426-9</strain>
    </source>
</reference>
<evidence type="ECO:0000313" key="2">
    <source>
        <dbReference type="Proteomes" id="UP000256321"/>
    </source>
</evidence>